<sequence precursor="true">MKRNISKLVMMLVLTVLVASPVAFATTLHTHLDSIAPITYNQGDKISVTAQLWTENCVDGLWDNPMNHYDVYFHLYSKSS</sequence>
<dbReference type="EMBL" id="CP002551">
    <property type="protein sequence ID" value="ADZ10459.1"/>
    <property type="molecule type" value="Genomic_DNA"/>
</dbReference>
<organism evidence="1 2">
    <name type="scientific">Methanobacterium lacus (strain AL-21)</name>
    <dbReference type="NCBI Taxonomy" id="877455"/>
    <lineage>
        <taxon>Archaea</taxon>
        <taxon>Methanobacteriati</taxon>
        <taxon>Methanobacteriota</taxon>
        <taxon>Methanomada group</taxon>
        <taxon>Methanobacteria</taxon>
        <taxon>Methanobacteriales</taxon>
        <taxon>Methanobacteriaceae</taxon>
        <taxon>Methanobacterium</taxon>
    </lineage>
</organism>
<protein>
    <submittedName>
        <fullName evidence="1">Uncharacterized protein</fullName>
    </submittedName>
</protein>
<reference evidence="1 2" key="2">
    <citation type="journal article" date="2014" name="Int. J. Syst. Evol. Microbiol.">
        <title>Methanobacterium paludis sp. nov. and a novel strain of Methanobacterium lacus isolated from northern peatlands.</title>
        <authorList>
            <person name="Cadillo-Quiroz H."/>
            <person name="Brauer S.L."/>
            <person name="Goodson N."/>
            <person name="Yavitt J.B."/>
            <person name="Zinder S.H."/>
        </authorList>
    </citation>
    <scope>NUCLEOTIDE SEQUENCE [LARGE SCALE GENOMIC DNA]</scope>
    <source>
        <strain evidence="1 2">AL-21</strain>
    </source>
</reference>
<accession>F0TCR9</accession>
<dbReference type="AlphaFoldDB" id="F0TCR9"/>
<evidence type="ECO:0000313" key="2">
    <source>
        <dbReference type="Proteomes" id="UP000007490"/>
    </source>
</evidence>
<gene>
    <name evidence="1" type="ordered locus">Metbo_2245</name>
</gene>
<dbReference type="GeneID" id="10278711"/>
<keyword evidence="2" id="KW-1185">Reference proteome</keyword>
<dbReference type="HOGENOM" id="CLU_2581444_0_0_2"/>
<dbReference type="RefSeq" id="WP_013645810.1">
    <property type="nucleotide sequence ID" value="NC_015216.1"/>
</dbReference>
<dbReference type="KEGG" id="mel:Metbo_2245"/>
<evidence type="ECO:0000313" key="1">
    <source>
        <dbReference type="EMBL" id="ADZ10459.1"/>
    </source>
</evidence>
<dbReference type="Proteomes" id="UP000007490">
    <property type="component" value="Chromosome"/>
</dbReference>
<reference evidence="2" key="1">
    <citation type="submission" date="2011-02" db="EMBL/GenBank/DDBJ databases">
        <title>Complete sequence of Methanobacterium sp. AL-21.</title>
        <authorList>
            <consortium name="US DOE Joint Genome Institute"/>
            <person name="Lucas S."/>
            <person name="Copeland A."/>
            <person name="Lapidus A."/>
            <person name="Cheng J.-F."/>
            <person name="Goodwin L."/>
            <person name="Pitluck S."/>
            <person name="Chertkov O."/>
            <person name="Detter J.C."/>
            <person name="Han C."/>
            <person name="Tapia R."/>
            <person name="Land M."/>
            <person name="Hauser L."/>
            <person name="Kyrpides N."/>
            <person name="Ivanova N."/>
            <person name="Mikhailova N."/>
            <person name="Pagani I."/>
            <person name="Cadillo-Quiroz H."/>
            <person name="Imachi H."/>
            <person name="Zinder S."/>
            <person name="Liu W."/>
            <person name="Woyke T."/>
        </authorList>
    </citation>
    <scope>NUCLEOTIDE SEQUENCE [LARGE SCALE GENOMIC DNA]</scope>
    <source>
        <strain evidence="2">AL-21</strain>
    </source>
</reference>
<proteinExistence type="predicted"/>
<name>F0TCR9_METLA</name>